<evidence type="ECO:0000256" key="1">
    <source>
        <dbReference type="SAM" id="Phobius"/>
    </source>
</evidence>
<accession>A0A8B9Y5F7</accession>
<dbReference type="AlphaFoldDB" id="A0A8B9Y5F7"/>
<dbReference type="Ensembl" id="ENSBGRT00000035339.1">
    <property type="protein sequence ID" value="ENSBGRP00000030554.1"/>
    <property type="gene ID" value="ENSBGRG00000019223.1"/>
</dbReference>
<keyword evidence="1" id="KW-1133">Transmembrane helix</keyword>
<keyword evidence="1" id="KW-0812">Transmembrane</keyword>
<reference evidence="2" key="2">
    <citation type="submission" date="2025-08" db="UniProtKB">
        <authorList>
            <consortium name="Ensembl"/>
        </authorList>
    </citation>
    <scope>IDENTIFICATION</scope>
</reference>
<sequence length="120" mass="13800">MTCGYTSTILFLFFPFVASTSYSFFSFFFQNFIFFNSFFHVAVSHFSVTLLQTFELGPTLFWCSEEATFSQPFSHSTIYLAVSGTSLKCFIKARLFENCKKSLSFLITPMHASPKLNFTF</sequence>
<reference evidence="2" key="3">
    <citation type="submission" date="2025-09" db="UniProtKB">
        <authorList>
            <consortium name="Ensembl"/>
        </authorList>
    </citation>
    <scope>IDENTIFICATION</scope>
</reference>
<evidence type="ECO:0000313" key="2">
    <source>
        <dbReference type="Ensembl" id="ENSBGRP00000030554.1"/>
    </source>
</evidence>
<dbReference type="GeneTree" id="ENSGT00960000187477"/>
<evidence type="ECO:0000313" key="3">
    <source>
        <dbReference type="Proteomes" id="UP000694520"/>
    </source>
</evidence>
<reference evidence="2" key="1">
    <citation type="submission" date="2019-05" db="EMBL/GenBank/DDBJ databases">
        <authorList>
            <person name="Zhang S."/>
            <person name="Liu J."/>
        </authorList>
    </citation>
    <scope>NUCLEOTIDE SEQUENCE [LARGE SCALE GENOMIC DNA]</scope>
</reference>
<protein>
    <submittedName>
        <fullName evidence="2">Uncharacterized protein</fullName>
    </submittedName>
</protein>
<proteinExistence type="predicted"/>
<keyword evidence="1" id="KW-0472">Membrane</keyword>
<feature type="transmembrane region" description="Helical" evidence="1">
    <location>
        <begin position="6"/>
        <end position="25"/>
    </location>
</feature>
<name>A0A8B9Y5F7_BOSMU</name>
<organism evidence="2 3">
    <name type="scientific">Bos mutus grunniens</name>
    <name type="common">Wild yak</name>
    <name type="synonym">Bos grunniens</name>
    <dbReference type="NCBI Taxonomy" id="30521"/>
    <lineage>
        <taxon>Eukaryota</taxon>
        <taxon>Metazoa</taxon>
        <taxon>Chordata</taxon>
        <taxon>Craniata</taxon>
        <taxon>Vertebrata</taxon>
        <taxon>Euteleostomi</taxon>
        <taxon>Mammalia</taxon>
        <taxon>Eutheria</taxon>
        <taxon>Laurasiatheria</taxon>
        <taxon>Artiodactyla</taxon>
        <taxon>Ruminantia</taxon>
        <taxon>Pecora</taxon>
        <taxon>Bovidae</taxon>
        <taxon>Bovinae</taxon>
        <taxon>Bos</taxon>
    </lineage>
</organism>
<dbReference type="Proteomes" id="UP000694520">
    <property type="component" value="Chromosome 26"/>
</dbReference>
<keyword evidence="3" id="KW-1185">Reference proteome</keyword>